<dbReference type="GO" id="GO:0003677">
    <property type="term" value="F:DNA binding"/>
    <property type="evidence" value="ECO:0007669"/>
    <property type="project" value="UniProtKB-KW"/>
</dbReference>
<evidence type="ECO:0000259" key="2">
    <source>
        <dbReference type="Pfam" id="PF21531"/>
    </source>
</evidence>
<dbReference type="InterPro" id="IPR041098">
    <property type="entry name" value="Rv2175c_C"/>
</dbReference>
<organism evidence="3 4">
    <name type="scientific">Actinocorallia aurantiaca</name>
    <dbReference type="NCBI Taxonomy" id="46204"/>
    <lineage>
        <taxon>Bacteria</taxon>
        <taxon>Bacillati</taxon>
        <taxon>Actinomycetota</taxon>
        <taxon>Actinomycetes</taxon>
        <taxon>Streptosporangiales</taxon>
        <taxon>Thermomonosporaceae</taxon>
        <taxon>Actinocorallia</taxon>
    </lineage>
</organism>
<feature type="domain" description="Rv2175c C-terminal" evidence="1">
    <location>
        <begin position="69"/>
        <end position="124"/>
    </location>
</feature>
<sequence length="125" mass="13478">MTKTHVDIDPELDSLVGEWFTFAEAGEAAGLPASRVKQWVKEGKLLAVYRRSGGGPQVPAAFLADGQVIKGLPGTLTLLSDANFDDAAALRWLFTADDTLPGTPVQALRENRGTEIRRRAQALAF</sequence>
<evidence type="ECO:0000313" key="4">
    <source>
        <dbReference type="Proteomes" id="UP001501842"/>
    </source>
</evidence>
<accession>A0ABP6H0P4</accession>
<dbReference type="RefSeq" id="WP_344453414.1">
    <property type="nucleotide sequence ID" value="NZ_BAAATZ010000021.1"/>
</dbReference>
<evidence type="ECO:0000313" key="3">
    <source>
        <dbReference type="EMBL" id="GAA2732567.1"/>
    </source>
</evidence>
<dbReference type="Proteomes" id="UP001501842">
    <property type="component" value="Unassembled WGS sequence"/>
</dbReference>
<name>A0ABP6H0P4_9ACTN</name>
<gene>
    <name evidence="3" type="ORF">GCM10010439_50610</name>
</gene>
<dbReference type="Pfam" id="PF18367">
    <property type="entry name" value="Rv2175c_C"/>
    <property type="match status" value="1"/>
</dbReference>
<dbReference type="Pfam" id="PF21531">
    <property type="entry name" value="Rv2175c_wHTH"/>
    <property type="match status" value="1"/>
</dbReference>
<dbReference type="InterPro" id="IPR048576">
    <property type="entry name" value="Rv2175c_wHTH"/>
</dbReference>
<proteinExistence type="predicted"/>
<evidence type="ECO:0000259" key="1">
    <source>
        <dbReference type="Pfam" id="PF18367"/>
    </source>
</evidence>
<keyword evidence="4" id="KW-1185">Reference proteome</keyword>
<reference evidence="4" key="1">
    <citation type="journal article" date="2019" name="Int. J. Syst. Evol. Microbiol.">
        <title>The Global Catalogue of Microorganisms (GCM) 10K type strain sequencing project: providing services to taxonomists for standard genome sequencing and annotation.</title>
        <authorList>
            <consortium name="The Broad Institute Genomics Platform"/>
            <consortium name="The Broad Institute Genome Sequencing Center for Infectious Disease"/>
            <person name="Wu L."/>
            <person name="Ma J."/>
        </authorList>
    </citation>
    <scope>NUCLEOTIDE SEQUENCE [LARGE SCALE GENOMIC DNA]</scope>
    <source>
        <strain evidence="4">JCM 8201</strain>
    </source>
</reference>
<dbReference type="EMBL" id="BAAATZ010000021">
    <property type="protein sequence ID" value="GAA2732567.1"/>
    <property type="molecule type" value="Genomic_DNA"/>
</dbReference>
<keyword evidence="3" id="KW-0238">DNA-binding</keyword>
<feature type="domain" description="DNA-binding protein Rv2175c wHTH" evidence="2">
    <location>
        <begin position="18"/>
        <end position="63"/>
    </location>
</feature>
<protein>
    <submittedName>
        <fullName evidence="3">Rv2175c family DNA-binding protein</fullName>
    </submittedName>
</protein>
<comment type="caution">
    <text evidence="3">The sequence shown here is derived from an EMBL/GenBank/DDBJ whole genome shotgun (WGS) entry which is preliminary data.</text>
</comment>